<dbReference type="SUPFAM" id="SSF52540">
    <property type="entry name" value="P-loop containing nucleoside triphosphate hydrolases"/>
    <property type="match status" value="1"/>
</dbReference>
<keyword evidence="4" id="KW-1003">Cell membrane</keyword>
<dbReference type="InterPro" id="IPR017871">
    <property type="entry name" value="ABC_transporter-like_CS"/>
</dbReference>
<evidence type="ECO:0000256" key="1">
    <source>
        <dbReference type="ARBA" id="ARBA00004202"/>
    </source>
</evidence>
<dbReference type="EC" id="3.6.3.-" evidence="10"/>
<proteinExistence type="inferred from homology"/>
<comment type="similarity">
    <text evidence="2">Belongs to the ABC transporter superfamily.</text>
</comment>
<dbReference type="InterPro" id="IPR050095">
    <property type="entry name" value="ECF_ABC_transporter_ATP-bd"/>
</dbReference>
<dbReference type="InterPro" id="IPR015856">
    <property type="entry name" value="ABC_transpr_CbiO/EcfA_su"/>
</dbReference>
<accession>A0AAQ2USC5</accession>
<dbReference type="AlphaFoldDB" id="A0AAQ2USC5"/>
<dbReference type="GO" id="GO:0042626">
    <property type="term" value="F:ATPase-coupled transmembrane transporter activity"/>
    <property type="evidence" value="ECO:0007669"/>
    <property type="project" value="TreeGrafter"/>
</dbReference>
<dbReference type="SMART" id="SM00382">
    <property type="entry name" value="AAA"/>
    <property type="match status" value="1"/>
</dbReference>
<dbReference type="GO" id="GO:0043190">
    <property type="term" value="C:ATP-binding cassette (ABC) transporter complex"/>
    <property type="evidence" value="ECO:0007669"/>
    <property type="project" value="TreeGrafter"/>
</dbReference>
<dbReference type="InterPro" id="IPR027417">
    <property type="entry name" value="P-loop_NTPase"/>
</dbReference>
<evidence type="ECO:0000256" key="6">
    <source>
        <dbReference type="ARBA" id="ARBA00022840"/>
    </source>
</evidence>
<name>A0AAQ2USC5_OENOE</name>
<dbReference type="Proteomes" id="UP000294726">
    <property type="component" value="Chromosome"/>
</dbReference>
<protein>
    <submittedName>
        <fullName evidence="10">Energy-coupling factor transporter ATP-binding protein EcfA1</fullName>
        <ecNumber evidence="10">3.6.3.-</ecNumber>
    </submittedName>
</protein>
<evidence type="ECO:0000256" key="3">
    <source>
        <dbReference type="ARBA" id="ARBA00022448"/>
    </source>
</evidence>
<evidence type="ECO:0000256" key="4">
    <source>
        <dbReference type="ARBA" id="ARBA00022475"/>
    </source>
</evidence>
<comment type="subcellular location">
    <subcellularLocation>
        <location evidence="1">Cell membrane</location>
        <topology evidence="1">Peripheral membrane protein</topology>
    </subcellularLocation>
</comment>
<dbReference type="PANTHER" id="PTHR43553">
    <property type="entry name" value="HEAVY METAL TRANSPORTER"/>
    <property type="match status" value="1"/>
</dbReference>
<dbReference type="GO" id="GO:0016887">
    <property type="term" value="F:ATP hydrolysis activity"/>
    <property type="evidence" value="ECO:0007669"/>
    <property type="project" value="InterPro"/>
</dbReference>
<dbReference type="GO" id="GO:0005524">
    <property type="term" value="F:ATP binding"/>
    <property type="evidence" value="ECO:0007669"/>
    <property type="project" value="UniProtKB-KW"/>
</dbReference>
<keyword evidence="3" id="KW-0813">Transport</keyword>
<dbReference type="Gene3D" id="3.40.50.300">
    <property type="entry name" value="P-loop containing nucleotide triphosphate hydrolases"/>
    <property type="match status" value="1"/>
</dbReference>
<organism evidence="10 11">
    <name type="scientific">Oenococcus oeni</name>
    <name type="common">Leuconostoc oenos</name>
    <dbReference type="NCBI Taxonomy" id="1247"/>
    <lineage>
        <taxon>Bacteria</taxon>
        <taxon>Bacillati</taxon>
        <taxon>Bacillota</taxon>
        <taxon>Bacilli</taxon>
        <taxon>Lactobacillales</taxon>
        <taxon>Lactobacillaceae</taxon>
        <taxon>Oenococcus</taxon>
    </lineage>
</organism>
<evidence type="ECO:0000313" key="11">
    <source>
        <dbReference type="Proteomes" id="UP000294726"/>
    </source>
</evidence>
<dbReference type="Pfam" id="PF00005">
    <property type="entry name" value="ABC_tran"/>
    <property type="match status" value="1"/>
</dbReference>
<evidence type="ECO:0000256" key="7">
    <source>
        <dbReference type="ARBA" id="ARBA00022967"/>
    </source>
</evidence>
<sequence length="267" mass="29554">MMVSAIVINNLSFSFDDGQELFRQLSLQVNRGEWLSLVGRNGSGKSTLMRLILGLETPSSGTIKVAARLGAVFQNPEDQFIGATVEDELAFGLENQQIKPELMPNKIKETLQEIGMSDYAKSSPDQLSGGQKQRVAIGSALILNADVLFFDEATSMLDPLARESIINLIGKLHKQNPNLTIINITHDPDEILRGQRAVVLEKGKIIADEPAKTLMSDIDFLHHHQLGETFVSKLVSKINQKRSLNRKIPSSIISQKELLSWLLNSNK</sequence>
<dbReference type="CDD" id="cd03225">
    <property type="entry name" value="ABC_cobalt_CbiO_domain1"/>
    <property type="match status" value="1"/>
</dbReference>
<keyword evidence="6 10" id="KW-0067">ATP-binding</keyword>
<evidence type="ECO:0000313" key="10">
    <source>
        <dbReference type="EMBL" id="VDB97640.1"/>
    </source>
</evidence>
<dbReference type="PROSITE" id="PS50893">
    <property type="entry name" value="ABC_TRANSPORTER_2"/>
    <property type="match status" value="1"/>
</dbReference>
<gene>
    <name evidence="10" type="primary">ecfA</name>
    <name evidence="10" type="ORF">OENI_0589</name>
</gene>
<evidence type="ECO:0000259" key="9">
    <source>
        <dbReference type="PROSITE" id="PS50893"/>
    </source>
</evidence>
<feature type="domain" description="ABC transporter" evidence="9">
    <location>
        <begin position="6"/>
        <end position="227"/>
    </location>
</feature>
<dbReference type="InterPro" id="IPR003593">
    <property type="entry name" value="AAA+_ATPase"/>
</dbReference>
<reference evidence="10 11" key="1">
    <citation type="submission" date="2018-08" db="EMBL/GenBank/DDBJ databases">
        <authorList>
            <person name="Lorentzen P. G. S. M."/>
        </authorList>
    </citation>
    <scope>NUCLEOTIDE SEQUENCE [LARGE SCALE GENOMIC DNA]</scope>
    <source>
        <strain evidence="10 11">CRBO_1381</strain>
    </source>
</reference>
<keyword evidence="7" id="KW-1278">Translocase</keyword>
<evidence type="ECO:0000256" key="8">
    <source>
        <dbReference type="ARBA" id="ARBA00023136"/>
    </source>
</evidence>
<evidence type="ECO:0000256" key="5">
    <source>
        <dbReference type="ARBA" id="ARBA00022741"/>
    </source>
</evidence>
<dbReference type="PANTHER" id="PTHR43553:SF24">
    <property type="entry name" value="ENERGY-COUPLING FACTOR TRANSPORTER ATP-BINDING PROTEIN ECFA1"/>
    <property type="match status" value="1"/>
</dbReference>
<keyword evidence="5" id="KW-0547">Nucleotide-binding</keyword>
<dbReference type="EMBL" id="LR031358">
    <property type="protein sequence ID" value="VDB97640.1"/>
    <property type="molecule type" value="Genomic_DNA"/>
</dbReference>
<evidence type="ECO:0000256" key="2">
    <source>
        <dbReference type="ARBA" id="ARBA00005417"/>
    </source>
</evidence>
<dbReference type="PROSITE" id="PS00211">
    <property type="entry name" value="ABC_TRANSPORTER_1"/>
    <property type="match status" value="1"/>
</dbReference>
<keyword evidence="10" id="KW-0378">Hydrolase</keyword>
<dbReference type="InterPro" id="IPR003439">
    <property type="entry name" value="ABC_transporter-like_ATP-bd"/>
</dbReference>
<keyword evidence="8" id="KW-0472">Membrane</keyword>